<keyword evidence="3" id="KW-0479">Metal-binding</keyword>
<comment type="caution">
    <text evidence="8">The sequence shown here is derived from an EMBL/GenBank/DDBJ whole genome shotgun (WGS) entry which is preliminary data.</text>
</comment>
<accession>A0A2S9YIQ0</accession>
<evidence type="ECO:0000256" key="5">
    <source>
        <dbReference type="ARBA" id="ARBA00023014"/>
    </source>
</evidence>
<dbReference type="InterPro" id="IPR013785">
    <property type="entry name" value="Aldolase_TIM"/>
</dbReference>
<evidence type="ECO:0000256" key="2">
    <source>
        <dbReference type="ARBA" id="ARBA00022691"/>
    </source>
</evidence>
<feature type="compositionally biased region" description="Basic and acidic residues" evidence="6">
    <location>
        <begin position="407"/>
        <end position="427"/>
    </location>
</feature>
<feature type="compositionally biased region" description="Basic and acidic residues" evidence="6">
    <location>
        <begin position="435"/>
        <end position="449"/>
    </location>
</feature>
<dbReference type="Proteomes" id="UP000238823">
    <property type="component" value="Unassembled WGS sequence"/>
</dbReference>
<dbReference type="GO" id="GO:0046872">
    <property type="term" value="F:metal ion binding"/>
    <property type="evidence" value="ECO:0007669"/>
    <property type="project" value="UniProtKB-KW"/>
</dbReference>
<dbReference type="Pfam" id="PF04055">
    <property type="entry name" value="Radical_SAM"/>
    <property type="match status" value="1"/>
</dbReference>
<comment type="cofactor">
    <cofactor evidence="1">
        <name>[4Fe-4S] cluster</name>
        <dbReference type="ChEBI" id="CHEBI:49883"/>
    </cofactor>
</comment>
<dbReference type="SUPFAM" id="SSF102114">
    <property type="entry name" value="Radical SAM enzymes"/>
    <property type="match status" value="1"/>
</dbReference>
<dbReference type="CDD" id="cd21109">
    <property type="entry name" value="SPASM"/>
    <property type="match status" value="1"/>
</dbReference>
<feature type="region of interest" description="Disordered" evidence="6">
    <location>
        <begin position="407"/>
        <end position="449"/>
    </location>
</feature>
<dbReference type="EMBL" id="PVNL01000100">
    <property type="protein sequence ID" value="PRQ04922.1"/>
    <property type="molecule type" value="Genomic_DNA"/>
</dbReference>
<dbReference type="InterPro" id="IPR023885">
    <property type="entry name" value="4Fe4S-binding_SPASM_dom"/>
</dbReference>
<evidence type="ECO:0000256" key="6">
    <source>
        <dbReference type="SAM" id="MobiDB-lite"/>
    </source>
</evidence>
<organism evidence="8 9">
    <name type="scientific">Enhygromyxa salina</name>
    <dbReference type="NCBI Taxonomy" id="215803"/>
    <lineage>
        <taxon>Bacteria</taxon>
        <taxon>Pseudomonadati</taxon>
        <taxon>Myxococcota</taxon>
        <taxon>Polyangia</taxon>
        <taxon>Nannocystales</taxon>
        <taxon>Nannocystaceae</taxon>
        <taxon>Enhygromyxa</taxon>
    </lineage>
</organism>
<dbReference type="SFLD" id="SFLDS00029">
    <property type="entry name" value="Radical_SAM"/>
    <property type="match status" value="1"/>
</dbReference>
<dbReference type="GO" id="GO:0003824">
    <property type="term" value="F:catalytic activity"/>
    <property type="evidence" value="ECO:0007669"/>
    <property type="project" value="InterPro"/>
</dbReference>
<dbReference type="SMART" id="SM00729">
    <property type="entry name" value="Elp3"/>
    <property type="match status" value="1"/>
</dbReference>
<evidence type="ECO:0000256" key="4">
    <source>
        <dbReference type="ARBA" id="ARBA00023004"/>
    </source>
</evidence>
<gene>
    <name evidence="8" type="primary">moaA1</name>
    <name evidence="8" type="ORF">ENSA7_48530</name>
</gene>
<dbReference type="CDD" id="cd01335">
    <property type="entry name" value="Radical_SAM"/>
    <property type="match status" value="1"/>
</dbReference>
<keyword evidence="5" id="KW-0411">Iron-sulfur</keyword>
<dbReference type="InterPro" id="IPR050377">
    <property type="entry name" value="Radical_SAM_PqqE_MftC-like"/>
</dbReference>
<dbReference type="InterPro" id="IPR006638">
    <property type="entry name" value="Elp3/MiaA/NifB-like_rSAM"/>
</dbReference>
<proteinExistence type="predicted"/>
<name>A0A2S9YIQ0_9BACT</name>
<dbReference type="PANTHER" id="PTHR11228:SF22">
    <property type="entry name" value="PEPTIDE BIOSYNTHESIS PROTEIN YYDG-RELATED"/>
    <property type="match status" value="1"/>
</dbReference>
<dbReference type="InterPro" id="IPR058240">
    <property type="entry name" value="rSAM_sf"/>
</dbReference>
<dbReference type="SFLD" id="SFLDG01067">
    <property type="entry name" value="SPASM/twitch_domain_containing"/>
    <property type="match status" value="1"/>
</dbReference>
<evidence type="ECO:0000313" key="8">
    <source>
        <dbReference type="EMBL" id="PRQ04922.1"/>
    </source>
</evidence>
<dbReference type="GO" id="GO:0051536">
    <property type="term" value="F:iron-sulfur cluster binding"/>
    <property type="evidence" value="ECO:0007669"/>
    <property type="project" value="UniProtKB-KW"/>
</dbReference>
<dbReference type="AlphaFoldDB" id="A0A2S9YIQ0"/>
<dbReference type="RefSeq" id="WP_106091760.1">
    <property type="nucleotide sequence ID" value="NZ_PVNL01000100.1"/>
</dbReference>
<feature type="domain" description="Radical SAM core" evidence="7">
    <location>
        <begin position="30"/>
        <end position="250"/>
    </location>
</feature>
<dbReference type="Pfam" id="PF13186">
    <property type="entry name" value="SPASM"/>
    <property type="match status" value="1"/>
</dbReference>
<evidence type="ECO:0000313" key="9">
    <source>
        <dbReference type="Proteomes" id="UP000238823"/>
    </source>
</evidence>
<dbReference type="PANTHER" id="PTHR11228">
    <property type="entry name" value="RADICAL SAM DOMAIN PROTEIN"/>
    <property type="match status" value="1"/>
</dbReference>
<evidence type="ECO:0000259" key="7">
    <source>
        <dbReference type="PROSITE" id="PS51918"/>
    </source>
</evidence>
<dbReference type="NCBIfam" id="TIGR04085">
    <property type="entry name" value="rSAM_more_4Fe4S"/>
    <property type="match status" value="1"/>
</dbReference>
<evidence type="ECO:0000256" key="1">
    <source>
        <dbReference type="ARBA" id="ARBA00001966"/>
    </source>
</evidence>
<protein>
    <submittedName>
        <fullName evidence="8">Cyclic pyranopterin monophosphate synthase 1</fullName>
    </submittedName>
</protein>
<sequence>MRLKDARKRLPVVTSLPKGRGRKFMTNEDAPRPALAVWEFTLACDHRCIHCGPRAGEARPDELSTDEALRLVDDLAEAGVGEVVLIGGEAYLRNDFLLVIRRIRERGMTCTLTTGGLGVTKTRADAMVEAGIQSVSVSIDGLEPAHDRLRSREGSWKRAFEAMRNLREAGAKVSVNSQINQVNFGDHEPLLELIAKAGAHSWQLQITVAHGNAADNADIILQPYRFLELFEQLDRIADRAHQLKVRIWPANNLGYFGPFEAKLRRYQKLHYRGCSAGKSTIGIESNGMLKNCPSLGGPANVAGSWREHGFDPIWQGAPEMTYIRRRTIDDLWGYCRECYYATTCMSGCTAANEPLLGRPGNNPFCHHRAIEMDRMGMRERIEPVAAAQGVPFDNGLFRIIREHKDPARREAEGPVEITEPRVSRLVEEMGSGRPIRADELPDGRVPFDA</sequence>
<dbReference type="SFLD" id="SFLDG01386">
    <property type="entry name" value="main_SPASM_domain-containing"/>
    <property type="match status" value="1"/>
</dbReference>
<dbReference type="OrthoDB" id="9782387at2"/>
<keyword evidence="4" id="KW-0408">Iron</keyword>
<reference evidence="8 9" key="1">
    <citation type="submission" date="2018-03" db="EMBL/GenBank/DDBJ databases">
        <title>Draft Genome Sequences of the Obligatory Marine Myxobacteria Enhygromyxa salina SWB007.</title>
        <authorList>
            <person name="Poehlein A."/>
            <person name="Moghaddam J.A."/>
            <person name="Harms H."/>
            <person name="Alanjari M."/>
            <person name="Koenig G.M."/>
            <person name="Daniel R."/>
            <person name="Schaeberle T.F."/>
        </authorList>
    </citation>
    <scope>NUCLEOTIDE SEQUENCE [LARGE SCALE GENOMIC DNA]</scope>
    <source>
        <strain evidence="8 9">SWB007</strain>
    </source>
</reference>
<evidence type="ECO:0000256" key="3">
    <source>
        <dbReference type="ARBA" id="ARBA00022723"/>
    </source>
</evidence>
<keyword evidence="2" id="KW-0949">S-adenosyl-L-methionine</keyword>
<dbReference type="InterPro" id="IPR007197">
    <property type="entry name" value="rSAM"/>
</dbReference>
<dbReference type="Gene3D" id="3.20.20.70">
    <property type="entry name" value="Aldolase class I"/>
    <property type="match status" value="1"/>
</dbReference>
<dbReference type="PROSITE" id="PS51918">
    <property type="entry name" value="RADICAL_SAM"/>
    <property type="match status" value="1"/>
</dbReference>